<gene>
    <name evidence="1" type="ORF">BpHYR1_053675</name>
</gene>
<organism evidence="1 2">
    <name type="scientific">Brachionus plicatilis</name>
    <name type="common">Marine rotifer</name>
    <name type="synonym">Brachionus muelleri</name>
    <dbReference type="NCBI Taxonomy" id="10195"/>
    <lineage>
        <taxon>Eukaryota</taxon>
        <taxon>Metazoa</taxon>
        <taxon>Spiralia</taxon>
        <taxon>Gnathifera</taxon>
        <taxon>Rotifera</taxon>
        <taxon>Eurotatoria</taxon>
        <taxon>Monogononta</taxon>
        <taxon>Pseudotrocha</taxon>
        <taxon>Ploima</taxon>
        <taxon>Brachionidae</taxon>
        <taxon>Brachionus</taxon>
    </lineage>
</organism>
<sequence length="157" mass="17995">IKCAASCIEVSTTIYHTLIPKVAHAVRRTFNRNYVFDTQILWFLRMVLVSSTPTPNTYTKYTFLKRNWCIWCKLVNTNQSALTLPSIRRSTCFANISVLQLSISSSQNVQNSSVRNVPFFFLNHLSPSDLNSISPVLNRSTGRNNQRLNTRNVYMVT</sequence>
<evidence type="ECO:0000313" key="1">
    <source>
        <dbReference type="EMBL" id="RNA02436.1"/>
    </source>
</evidence>
<evidence type="ECO:0000313" key="2">
    <source>
        <dbReference type="Proteomes" id="UP000276133"/>
    </source>
</evidence>
<accession>A0A3M7PTJ9</accession>
<dbReference type="AlphaFoldDB" id="A0A3M7PTJ9"/>
<proteinExistence type="predicted"/>
<dbReference type="EMBL" id="REGN01008890">
    <property type="protein sequence ID" value="RNA02436.1"/>
    <property type="molecule type" value="Genomic_DNA"/>
</dbReference>
<keyword evidence="2" id="KW-1185">Reference proteome</keyword>
<dbReference type="Proteomes" id="UP000276133">
    <property type="component" value="Unassembled WGS sequence"/>
</dbReference>
<protein>
    <submittedName>
        <fullName evidence="1">Uncharacterized protein</fullName>
    </submittedName>
</protein>
<reference evidence="1 2" key="1">
    <citation type="journal article" date="2018" name="Sci. Rep.">
        <title>Genomic signatures of local adaptation to the degree of environmental predictability in rotifers.</title>
        <authorList>
            <person name="Franch-Gras L."/>
            <person name="Hahn C."/>
            <person name="Garcia-Roger E.M."/>
            <person name="Carmona M.J."/>
            <person name="Serra M."/>
            <person name="Gomez A."/>
        </authorList>
    </citation>
    <scope>NUCLEOTIDE SEQUENCE [LARGE SCALE GENOMIC DNA]</scope>
    <source>
        <strain evidence="1">HYR1</strain>
    </source>
</reference>
<comment type="caution">
    <text evidence="1">The sequence shown here is derived from an EMBL/GenBank/DDBJ whole genome shotgun (WGS) entry which is preliminary data.</text>
</comment>
<name>A0A3M7PTJ9_BRAPC</name>
<feature type="non-terminal residue" evidence="1">
    <location>
        <position position="1"/>
    </location>
</feature>